<comment type="caution">
    <text evidence="2">The sequence shown here is derived from an EMBL/GenBank/DDBJ whole genome shotgun (WGS) entry which is preliminary data.</text>
</comment>
<name>A0ABQ5KCR5_9EUKA</name>
<evidence type="ECO:0000256" key="1">
    <source>
        <dbReference type="SAM" id="MobiDB-lite"/>
    </source>
</evidence>
<feature type="compositionally biased region" description="Acidic residues" evidence="1">
    <location>
        <begin position="136"/>
        <end position="145"/>
    </location>
</feature>
<gene>
    <name evidence="2" type="ORF">ADUPG1_001123</name>
</gene>
<sequence length="155" mass="17955">MSNVFSFTSSPPCHLSNLLHCMPMIAMIPSIETLLSHDSCGFIHASHVRSVAHWMVKEVKKEMKKEFHSESHTFLIQYTPPQHMLVMMPFDEGRSLRQSVYDLIECTGGGVEMLFEQGSCYSFEEYDQEAWRKGMEEEEEEEEETSLLISNEYGY</sequence>
<keyword evidence="3" id="KW-1185">Reference proteome</keyword>
<dbReference type="Proteomes" id="UP001057375">
    <property type="component" value="Unassembled WGS sequence"/>
</dbReference>
<evidence type="ECO:0000313" key="2">
    <source>
        <dbReference type="EMBL" id="GKT29254.1"/>
    </source>
</evidence>
<evidence type="ECO:0000313" key="3">
    <source>
        <dbReference type="Proteomes" id="UP001057375"/>
    </source>
</evidence>
<accession>A0ABQ5KCR5</accession>
<dbReference type="EMBL" id="BQXS01000760">
    <property type="protein sequence ID" value="GKT29254.1"/>
    <property type="molecule type" value="Genomic_DNA"/>
</dbReference>
<organism evidence="2 3">
    <name type="scientific">Aduncisulcus paluster</name>
    <dbReference type="NCBI Taxonomy" id="2918883"/>
    <lineage>
        <taxon>Eukaryota</taxon>
        <taxon>Metamonada</taxon>
        <taxon>Carpediemonas-like organisms</taxon>
        <taxon>Aduncisulcus</taxon>
    </lineage>
</organism>
<protein>
    <submittedName>
        <fullName evidence="2">Uncharacterized protein</fullName>
    </submittedName>
</protein>
<reference evidence="2" key="1">
    <citation type="submission" date="2022-03" db="EMBL/GenBank/DDBJ databases">
        <title>Draft genome sequence of Aduncisulcus paluster, a free-living microaerophilic Fornicata.</title>
        <authorList>
            <person name="Yuyama I."/>
            <person name="Kume K."/>
            <person name="Tamura T."/>
            <person name="Inagaki Y."/>
            <person name="Hashimoto T."/>
        </authorList>
    </citation>
    <scope>NUCLEOTIDE SEQUENCE</scope>
    <source>
        <strain evidence="2">NY0171</strain>
    </source>
</reference>
<proteinExistence type="predicted"/>
<feature type="region of interest" description="Disordered" evidence="1">
    <location>
        <begin position="135"/>
        <end position="155"/>
    </location>
</feature>